<dbReference type="GO" id="GO:0098046">
    <property type="term" value="C:type V protein secretion system complex"/>
    <property type="evidence" value="ECO:0007669"/>
    <property type="project" value="TreeGrafter"/>
</dbReference>
<evidence type="ECO:0000256" key="2">
    <source>
        <dbReference type="ARBA" id="ARBA00022692"/>
    </source>
</evidence>
<dbReference type="InterPro" id="IPR051544">
    <property type="entry name" value="TPS_OM_transporter"/>
</dbReference>
<dbReference type="PANTHER" id="PTHR34597">
    <property type="entry name" value="SLR1661 PROTEIN"/>
    <property type="match status" value="1"/>
</dbReference>
<dbReference type="Gene3D" id="3.10.20.310">
    <property type="entry name" value="membrane protein fhac"/>
    <property type="match status" value="1"/>
</dbReference>
<feature type="domain" description="Polypeptide-transport-associated ShlB-type" evidence="5">
    <location>
        <begin position="86"/>
        <end position="157"/>
    </location>
</feature>
<dbReference type="AlphaFoldDB" id="A0AAU7XFP2"/>
<dbReference type="Pfam" id="PF08479">
    <property type="entry name" value="POTRA_2"/>
    <property type="match status" value="1"/>
</dbReference>
<dbReference type="PANTHER" id="PTHR34597:SF6">
    <property type="entry name" value="BLR6126 PROTEIN"/>
    <property type="match status" value="1"/>
</dbReference>
<dbReference type="GO" id="GO:0046819">
    <property type="term" value="P:protein secretion by the type V secretion system"/>
    <property type="evidence" value="ECO:0007669"/>
    <property type="project" value="TreeGrafter"/>
</dbReference>
<gene>
    <name evidence="6" type="ORF">ABS361_05760</name>
</gene>
<dbReference type="RefSeq" id="WP_407050867.1">
    <property type="nucleotide sequence ID" value="NZ_CP158568.1"/>
</dbReference>
<protein>
    <submittedName>
        <fullName evidence="6">ShlB/FhaC/HecB family hemolysin secretion/activation protein</fullName>
    </submittedName>
</protein>
<evidence type="ECO:0000256" key="3">
    <source>
        <dbReference type="ARBA" id="ARBA00023237"/>
    </source>
</evidence>
<feature type="domain" description="Haemolysin activator HlyB C-terminal" evidence="4">
    <location>
        <begin position="372"/>
        <end position="561"/>
    </location>
</feature>
<dbReference type="GO" id="GO:0008320">
    <property type="term" value="F:protein transmembrane transporter activity"/>
    <property type="evidence" value="ECO:0007669"/>
    <property type="project" value="TreeGrafter"/>
</dbReference>
<dbReference type="InterPro" id="IPR013686">
    <property type="entry name" value="Polypept-transport_assoc_ShlB"/>
</dbReference>
<evidence type="ECO:0000313" key="6">
    <source>
        <dbReference type="EMBL" id="XBY45771.1"/>
    </source>
</evidence>
<dbReference type="InterPro" id="IPR005565">
    <property type="entry name" value="Hemolysn_activator_HlyB_C"/>
</dbReference>
<organism evidence="6">
    <name type="scientific">Methyloraptor flagellatus</name>
    <dbReference type="NCBI Taxonomy" id="3162530"/>
    <lineage>
        <taxon>Bacteria</taxon>
        <taxon>Pseudomonadati</taxon>
        <taxon>Pseudomonadota</taxon>
        <taxon>Alphaproteobacteria</taxon>
        <taxon>Hyphomicrobiales</taxon>
        <taxon>Ancalomicrobiaceae</taxon>
        <taxon>Methyloraptor</taxon>
    </lineage>
</organism>
<dbReference type="KEGG" id="mflg:ABS361_05760"/>
<keyword evidence="2" id="KW-0812">Transmembrane</keyword>
<accession>A0AAU7XFP2</accession>
<dbReference type="Gene3D" id="2.40.160.50">
    <property type="entry name" value="membrane protein fhac: a member of the omp85/tpsb transporter family"/>
    <property type="match status" value="1"/>
</dbReference>
<evidence type="ECO:0000259" key="5">
    <source>
        <dbReference type="Pfam" id="PF08479"/>
    </source>
</evidence>
<sequence length="600" mass="62272">MRAALNGVKVLGTLLFGGVVAIGGTALAQVVPPVERNLPPVAAGTGRLVIGPQDLSGAEDDTPFGVSLSGITLIGATETPAKKPATGIRVGAIGAVDRAAIEPALAPFLGKPLSRKRIGEIQAAIALVYRTAGYPFVSVTVPPQEVTRGVVTLRVVEFRIGAVKTTGAAAGTEDALRARVRAAQGERIAAEALEEDLAWLNRQPYRTVNGVFAPGDALGLSTLTLEVAQAKPWQVFGGWTNTGSHATGFDRFFAGFGAALPGIPESFVSYQVTGSPNLWSNPASIGAGANQPNYHSQAGRLVISTGARQSLEIAPSWVASRQNGLDRSFAFTNETLEIPVTWRSAISNFAPGLQAGDLVVGAVGKTVSRDSWFTGTNIGGASADLFEFFAGWSFSKTDALGATSIDLRLIANPGGVLGGNAGSRWSTYSGGRVTSVETAYGTAAINRVTRLPAGWNWVASIAGTAAGEPLPDTEQLGLGGLYATRGYTIDDASVDTGIVWRNELRTPTFSVLSAFGGAAITDRASPFAFLDFGWGRTFGYQGIAGPVPRKDYSLAGAGLGLDYTIEGGFTASVVGGFALSDATYTRAGDFNVQARLFVSY</sequence>
<evidence type="ECO:0000259" key="4">
    <source>
        <dbReference type="Pfam" id="PF03865"/>
    </source>
</evidence>
<reference evidence="6" key="1">
    <citation type="submission" date="2024-06" db="EMBL/GenBank/DDBJ databases">
        <title>Methylostella associata gen. nov., sp. nov., a novel Ancalomicrobiaceae-affiliated facultatively methylotrophic bacteria that feed on methanotrophs of the genus Methylococcus.</title>
        <authorList>
            <person name="Saltykova V."/>
            <person name="Danilova O.V."/>
            <person name="Oshkin I.Y."/>
            <person name="Belova S.E."/>
            <person name="Pimenov N.V."/>
            <person name="Dedysh S.N."/>
        </authorList>
    </citation>
    <scope>NUCLEOTIDE SEQUENCE</scope>
    <source>
        <strain evidence="6">S20</strain>
    </source>
</reference>
<keyword evidence="1" id="KW-1134">Transmembrane beta strand</keyword>
<keyword evidence="3" id="KW-0998">Cell outer membrane</keyword>
<dbReference type="EMBL" id="CP158568">
    <property type="protein sequence ID" value="XBY45771.1"/>
    <property type="molecule type" value="Genomic_DNA"/>
</dbReference>
<dbReference type="Pfam" id="PF03865">
    <property type="entry name" value="ShlB"/>
    <property type="match status" value="1"/>
</dbReference>
<proteinExistence type="predicted"/>
<name>A0AAU7XFP2_9HYPH</name>
<evidence type="ECO:0000256" key="1">
    <source>
        <dbReference type="ARBA" id="ARBA00022452"/>
    </source>
</evidence>
<keyword evidence="1" id="KW-0472">Membrane</keyword>